<organism evidence="1 2">
    <name type="scientific">Tropilaelaps mercedesae</name>
    <dbReference type="NCBI Taxonomy" id="418985"/>
    <lineage>
        <taxon>Eukaryota</taxon>
        <taxon>Metazoa</taxon>
        <taxon>Ecdysozoa</taxon>
        <taxon>Arthropoda</taxon>
        <taxon>Chelicerata</taxon>
        <taxon>Arachnida</taxon>
        <taxon>Acari</taxon>
        <taxon>Parasitiformes</taxon>
        <taxon>Mesostigmata</taxon>
        <taxon>Gamasina</taxon>
        <taxon>Dermanyssoidea</taxon>
        <taxon>Laelapidae</taxon>
        <taxon>Tropilaelaps</taxon>
    </lineage>
</organism>
<dbReference type="Proteomes" id="UP000192247">
    <property type="component" value="Unassembled WGS sequence"/>
</dbReference>
<accession>A0A1V9XYB5</accession>
<evidence type="ECO:0000313" key="2">
    <source>
        <dbReference type="Proteomes" id="UP000192247"/>
    </source>
</evidence>
<evidence type="ECO:0000313" key="1">
    <source>
        <dbReference type="EMBL" id="OQR78476.1"/>
    </source>
</evidence>
<dbReference type="EMBL" id="MNPL01002183">
    <property type="protein sequence ID" value="OQR78476.1"/>
    <property type="molecule type" value="Genomic_DNA"/>
</dbReference>
<proteinExistence type="predicted"/>
<gene>
    <name evidence="1" type="ORF">BIW11_06385</name>
</gene>
<name>A0A1V9XYB5_9ACAR</name>
<sequence length="187" mass="21492">MPIVCPSEKTQICRLGYRGRSLQGNEALQAAVTYIWTELQKSQTKRKKLIHRKNETDPEGALRPRERFAIQQCYQTAFLLERKLHRKCLSYLHVREYFDNLACLYECFCDRFGHLSAEVEAGTYGSSYITLLGAGQADIPVALKIINLFTVRNSNSLVNSTVCISKVLSIIWHHDRRCCTKKRDAFS</sequence>
<reference evidence="1 2" key="1">
    <citation type="journal article" date="2017" name="Gigascience">
        <title>Draft genome of the honey bee ectoparasitic mite, Tropilaelaps mercedesae, is shaped by the parasitic life history.</title>
        <authorList>
            <person name="Dong X."/>
            <person name="Armstrong S.D."/>
            <person name="Xia D."/>
            <person name="Makepeace B.L."/>
            <person name="Darby A.C."/>
            <person name="Kadowaki T."/>
        </authorList>
    </citation>
    <scope>NUCLEOTIDE SEQUENCE [LARGE SCALE GENOMIC DNA]</scope>
    <source>
        <strain evidence="1">Wuxi-XJTLU</strain>
    </source>
</reference>
<keyword evidence="2" id="KW-1185">Reference proteome</keyword>
<comment type="caution">
    <text evidence="1">The sequence shown here is derived from an EMBL/GenBank/DDBJ whole genome shotgun (WGS) entry which is preliminary data.</text>
</comment>
<dbReference type="AlphaFoldDB" id="A0A1V9XYB5"/>
<dbReference type="InParanoid" id="A0A1V9XYB5"/>
<protein>
    <submittedName>
        <fullName evidence="1">Uncharacterized protein</fullName>
    </submittedName>
</protein>